<feature type="transmembrane region" description="Helical" evidence="4">
    <location>
        <begin position="330"/>
        <end position="348"/>
    </location>
</feature>
<feature type="transmembrane region" description="Helical" evidence="4">
    <location>
        <begin position="162"/>
        <end position="180"/>
    </location>
</feature>
<keyword evidence="5" id="KW-0762">Sugar transport</keyword>
<evidence type="ECO:0000256" key="3">
    <source>
        <dbReference type="ARBA" id="ARBA00023136"/>
    </source>
</evidence>
<feature type="transmembrane region" description="Helical" evidence="4">
    <location>
        <begin position="211"/>
        <end position="233"/>
    </location>
</feature>
<organism evidence="5 6">
    <name type="scientific">Dinothrombium tinctorium</name>
    <dbReference type="NCBI Taxonomy" id="1965070"/>
    <lineage>
        <taxon>Eukaryota</taxon>
        <taxon>Metazoa</taxon>
        <taxon>Ecdysozoa</taxon>
        <taxon>Arthropoda</taxon>
        <taxon>Chelicerata</taxon>
        <taxon>Arachnida</taxon>
        <taxon>Acari</taxon>
        <taxon>Acariformes</taxon>
        <taxon>Trombidiformes</taxon>
        <taxon>Prostigmata</taxon>
        <taxon>Anystina</taxon>
        <taxon>Parasitengona</taxon>
        <taxon>Trombidioidea</taxon>
        <taxon>Trombidiidae</taxon>
        <taxon>Dinothrombium</taxon>
    </lineage>
</organism>
<feature type="transmembrane region" description="Helical" evidence="4">
    <location>
        <begin position="86"/>
        <end position="104"/>
    </location>
</feature>
<feature type="transmembrane region" description="Helical" evidence="4">
    <location>
        <begin position="388"/>
        <end position="411"/>
    </location>
</feature>
<feature type="transmembrane region" description="Helical" evidence="4">
    <location>
        <begin position="260"/>
        <end position="280"/>
    </location>
</feature>
<proteinExistence type="predicted"/>
<dbReference type="SUPFAM" id="SSF103473">
    <property type="entry name" value="MFS general substrate transporter"/>
    <property type="match status" value="1"/>
</dbReference>
<dbReference type="OrthoDB" id="6365769at2759"/>
<keyword evidence="2 4" id="KW-1133">Transmembrane helix</keyword>
<feature type="transmembrane region" description="Helical" evidence="4">
    <location>
        <begin position="300"/>
        <end position="318"/>
    </location>
</feature>
<dbReference type="Gene3D" id="1.20.1250.20">
    <property type="entry name" value="MFS general substrate transporter like domains"/>
    <property type="match status" value="1"/>
</dbReference>
<reference evidence="5 6" key="1">
    <citation type="journal article" date="2018" name="Gigascience">
        <title>Genomes of trombidid mites reveal novel predicted allergens and laterally-transferred genes associated with secondary metabolism.</title>
        <authorList>
            <person name="Dong X."/>
            <person name="Chaisiri K."/>
            <person name="Xia D."/>
            <person name="Armstrong S.D."/>
            <person name="Fang Y."/>
            <person name="Donnelly M.J."/>
            <person name="Kadowaki T."/>
            <person name="McGarry J.W."/>
            <person name="Darby A.C."/>
            <person name="Makepeace B.L."/>
        </authorList>
    </citation>
    <scope>NUCLEOTIDE SEQUENCE [LARGE SCALE GENOMIC DNA]</scope>
    <source>
        <strain evidence="5">UoL-WK</strain>
    </source>
</reference>
<dbReference type="AlphaFoldDB" id="A0A443QQC1"/>
<name>A0A443QQC1_9ACAR</name>
<dbReference type="PANTHER" id="PTHR23121">
    <property type="entry name" value="SODIUM-DEPENDENT GLUCOSE TRANSPORTER 1"/>
    <property type="match status" value="1"/>
</dbReference>
<keyword evidence="6" id="KW-1185">Reference proteome</keyword>
<dbReference type="InterPro" id="IPR036259">
    <property type="entry name" value="MFS_trans_sf"/>
</dbReference>
<feature type="transmembrane region" description="Helical" evidence="4">
    <location>
        <begin position="46"/>
        <end position="66"/>
    </location>
</feature>
<dbReference type="Proteomes" id="UP000285301">
    <property type="component" value="Unassembled WGS sequence"/>
</dbReference>
<accession>A0A443QQC1</accession>
<keyword evidence="3 4" id="KW-0472">Membrane</keyword>
<gene>
    <name evidence="5" type="ORF">B4U79_18332</name>
</gene>
<feature type="transmembrane region" description="Helical" evidence="4">
    <location>
        <begin position="135"/>
        <end position="155"/>
    </location>
</feature>
<protein>
    <submittedName>
        <fullName evidence="5">Sodium-dependent glucose transporter 1-like protein</fullName>
    </submittedName>
</protein>
<evidence type="ECO:0000313" key="6">
    <source>
        <dbReference type="Proteomes" id="UP000285301"/>
    </source>
</evidence>
<keyword evidence="1 4" id="KW-0812">Transmembrane</keyword>
<evidence type="ECO:0000256" key="4">
    <source>
        <dbReference type="SAM" id="Phobius"/>
    </source>
</evidence>
<dbReference type="STRING" id="1965070.A0A443QQC1"/>
<comment type="caution">
    <text evidence="5">The sequence shown here is derived from an EMBL/GenBank/DDBJ whole genome shotgun (WGS) entry which is preliminary data.</text>
</comment>
<feature type="transmembrane region" description="Helical" evidence="4">
    <location>
        <begin position="111"/>
        <end position="129"/>
    </location>
</feature>
<evidence type="ECO:0000256" key="1">
    <source>
        <dbReference type="ARBA" id="ARBA00022692"/>
    </source>
</evidence>
<dbReference type="EMBL" id="NCKU01005010">
    <property type="protein sequence ID" value="RWS05129.1"/>
    <property type="molecule type" value="Genomic_DNA"/>
</dbReference>
<evidence type="ECO:0000256" key="2">
    <source>
        <dbReference type="ARBA" id="ARBA00022989"/>
    </source>
</evidence>
<dbReference type="PANTHER" id="PTHR23121:SF9">
    <property type="entry name" value="SODIUM-DEPENDENT GLUCOSE TRANSPORTER 1"/>
    <property type="match status" value="1"/>
</dbReference>
<keyword evidence="5" id="KW-0813">Transport</keyword>
<feature type="transmembrane region" description="Helical" evidence="4">
    <location>
        <begin position="354"/>
        <end position="376"/>
    </location>
</feature>
<sequence>MWAEKFGIKICKFIKKHLSIKLFVIRVTMKTTMSVVKEIRNNKINFFKTVLFSLIYSVVGVSMSIIGPSLLDLQIAVSATINQISYLLPVRAFGYVIGSLCGSFIPKKSDIQIYVVFCTVAVAVTTASLPWNRRILTILVNAGFSGINVLLLQFWGKESAPFIQFLYFFYGVGSLVAPLLTEPFLLPVKYDKIGNVTLNHHYKPHDLKIRLPYAIIAAYAFSVLVIFIIVYCLKKKYTIHPSLSIEDQTREEKRSFMKTITIVSLPAIFLHLYFGNTITFGGFLTTFSVKSKLNLSKSKGAFMTSIFWSANALFRLPVMILMRIFSSRNLIILELILMLSSSAVLSVFGNQYEIALWTSAILMGLGSSSIFALYVGYLNNYIKLTNKILSILLVSACVGEFLYPVVIAKYIDLNANIFIYTNSDHFDQKKVHLTTKQNTNC</sequence>
<evidence type="ECO:0000313" key="5">
    <source>
        <dbReference type="EMBL" id="RWS05129.1"/>
    </source>
</evidence>